<reference evidence="2 3" key="1">
    <citation type="submission" date="2018-06" db="EMBL/GenBank/DDBJ databases">
        <authorList>
            <consortium name="Pathogen Informatics"/>
            <person name="Doyle S."/>
        </authorList>
    </citation>
    <scope>NUCLEOTIDE SEQUENCE [LARGE SCALE GENOMIC DNA]</scope>
    <source>
        <strain evidence="2 3">NCTC12092</strain>
    </source>
</reference>
<dbReference type="Gene3D" id="3.40.50.300">
    <property type="entry name" value="P-loop containing nucleotide triphosphate hydrolases"/>
    <property type="match status" value="1"/>
</dbReference>
<sequence>MKVVIIGHSGSGKSTLANVLSQHYNCAVLHLDKIHFESNWQERTVSQMVSDISAVMLQNHWIIEGNYPSCLYEERMREADHIIYFNFNRFNCFYRAFKRYLKYRGQTRPDMAENCNEKFDVEFMKWILLDGRSKNNLNNYKAVIKTYPHKTIVLKNQKQLNHYMNSIQHNS</sequence>
<dbReference type="InterPro" id="IPR027417">
    <property type="entry name" value="P-loop_NTPase"/>
</dbReference>
<dbReference type="GO" id="GO:0016887">
    <property type="term" value="F:ATP hydrolysis activity"/>
    <property type="evidence" value="ECO:0007669"/>
    <property type="project" value="InterPro"/>
</dbReference>
<dbReference type="PANTHER" id="PTHR37816:SF3">
    <property type="entry name" value="MODULATES DNA TOPOLOGY"/>
    <property type="match status" value="1"/>
</dbReference>
<dbReference type="NCBIfam" id="NF005576">
    <property type="entry name" value="PRK07261.1"/>
    <property type="match status" value="1"/>
</dbReference>
<dbReference type="InterPro" id="IPR003439">
    <property type="entry name" value="ABC_transporter-like_ATP-bd"/>
</dbReference>
<accession>A0A380JU76</accession>
<dbReference type="InterPro" id="IPR052922">
    <property type="entry name" value="Cytidylate_Kinase-2"/>
</dbReference>
<protein>
    <submittedName>
        <fullName evidence="2">Topology modulation protein</fullName>
    </submittedName>
</protein>
<dbReference type="SUPFAM" id="SSF52540">
    <property type="entry name" value="P-loop containing nucleoside triphosphate hydrolases"/>
    <property type="match status" value="1"/>
</dbReference>
<organism evidence="2 3">
    <name type="scientific">Streptococcus equi subsp. equi</name>
    <dbReference type="NCBI Taxonomy" id="148942"/>
    <lineage>
        <taxon>Bacteria</taxon>
        <taxon>Bacillati</taxon>
        <taxon>Bacillota</taxon>
        <taxon>Bacilli</taxon>
        <taxon>Lactobacillales</taxon>
        <taxon>Streptococcaceae</taxon>
        <taxon>Streptococcus</taxon>
    </lineage>
</organism>
<dbReference type="PANTHER" id="PTHR37816">
    <property type="entry name" value="YALI0E33011P"/>
    <property type="match status" value="1"/>
</dbReference>
<name>A0A380JU76_9STRE</name>
<dbReference type="Proteomes" id="UP000254461">
    <property type="component" value="Unassembled WGS sequence"/>
</dbReference>
<dbReference type="RefSeq" id="WP_115251375.1">
    <property type="nucleotide sequence ID" value="NZ_UHFF01000002.1"/>
</dbReference>
<dbReference type="GO" id="GO:0005524">
    <property type="term" value="F:ATP binding"/>
    <property type="evidence" value="ECO:0007669"/>
    <property type="project" value="InterPro"/>
</dbReference>
<dbReference type="EMBL" id="UHFF01000002">
    <property type="protein sequence ID" value="SUN49327.1"/>
    <property type="molecule type" value="Genomic_DNA"/>
</dbReference>
<proteinExistence type="predicted"/>
<gene>
    <name evidence="2" type="ORF">NCTC12092_01842</name>
</gene>
<evidence type="ECO:0000313" key="3">
    <source>
        <dbReference type="Proteomes" id="UP000254461"/>
    </source>
</evidence>
<dbReference type="AlphaFoldDB" id="A0A380JU76"/>
<dbReference type="Pfam" id="PF00005">
    <property type="entry name" value="ABC_tran"/>
    <property type="match status" value="1"/>
</dbReference>
<feature type="domain" description="ABC transporter" evidence="1">
    <location>
        <begin position="2"/>
        <end position="53"/>
    </location>
</feature>
<evidence type="ECO:0000313" key="2">
    <source>
        <dbReference type="EMBL" id="SUN49327.1"/>
    </source>
</evidence>
<evidence type="ECO:0000259" key="1">
    <source>
        <dbReference type="Pfam" id="PF00005"/>
    </source>
</evidence>